<evidence type="ECO:0000313" key="1">
    <source>
        <dbReference type="EMBL" id="MBK7673697.1"/>
    </source>
</evidence>
<name>A0A935PWU9_9PROT</name>
<evidence type="ECO:0008006" key="3">
    <source>
        <dbReference type="Google" id="ProtNLM"/>
    </source>
</evidence>
<sequence>MNNYSDVWTPPDLRPAGAHDPSRIISSWGSFAWDTNRAELWIYGGGHANYSGNDVYRWRASTRMWERASLPSQWMKDVLGNYIAVDGADAAPVSAHTYDNNIFLPIVDRLLVLGGAGYNSGGPYRRQTTATTSRTTGPYFFDPNRADPSKVGGTTGSHVQTAGYYPEVVGGEMWQNRDHTINLSGAPLPANHVDGCTAYAAEEGRDAVHVAAYVGGTARNLYRYVVADASNPTMDTWERIGGYRGLRGSTSCAFDSAQRIFFRTGGDARFYYWDTATPGANNYEVLVDLMDPAAELLPLLKQNSITLKRCGLDFNPVLRNYLLWCGDGRVWAITPPPTPSPSGWAVSLEPAPTGSSLVPDGKDFGSGILGKWKYVSNLGVFVGLGNKFSGDVWYTSQGLGTRIA</sequence>
<dbReference type="AlphaFoldDB" id="A0A935PWU9"/>
<protein>
    <recommendedName>
        <fullName evidence="3">Galactose oxidase</fullName>
    </recommendedName>
</protein>
<dbReference type="Proteomes" id="UP000697998">
    <property type="component" value="Unassembled WGS sequence"/>
</dbReference>
<accession>A0A935PWU9</accession>
<proteinExistence type="predicted"/>
<comment type="caution">
    <text evidence="1">The sequence shown here is derived from an EMBL/GenBank/DDBJ whole genome shotgun (WGS) entry which is preliminary data.</text>
</comment>
<dbReference type="EMBL" id="JADJMH010000001">
    <property type="protein sequence ID" value="MBK7673697.1"/>
    <property type="molecule type" value="Genomic_DNA"/>
</dbReference>
<organism evidence="1 2">
    <name type="scientific">Candidatus Accumulibacter proximus</name>
    <dbReference type="NCBI Taxonomy" id="2954385"/>
    <lineage>
        <taxon>Bacteria</taxon>
        <taxon>Pseudomonadati</taxon>
        <taxon>Pseudomonadota</taxon>
        <taxon>Betaproteobacteria</taxon>
        <taxon>Candidatus Accumulibacter</taxon>
    </lineage>
</organism>
<reference evidence="1 2" key="1">
    <citation type="submission" date="2020-10" db="EMBL/GenBank/DDBJ databases">
        <title>Connecting structure to function with the recovery of over 1000 high-quality activated sludge metagenome-assembled genomes encoding full-length rRNA genes using long-read sequencing.</title>
        <authorList>
            <person name="Singleton C.M."/>
            <person name="Petriglieri F."/>
            <person name="Kristensen J.M."/>
            <person name="Kirkegaard R.H."/>
            <person name="Michaelsen T.Y."/>
            <person name="Andersen M.H."/>
            <person name="Karst S.M."/>
            <person name="Dueholm M.S."/>
            <person name="Nielsen P.H."/>
            <person name="Albertsen M."/>
        </authorList>
    </citation>
    <scope>NUCLEOTIDE SEQUENCE [LARGE SCALE GENOMIC DNA]</scope>
    <source>
        <strain evidence="1">EsbW_18-Q3-R4-48_BATAC.285</strain>
    </source>
</reference>
<gene>
    <name evidence="1" type="ORF">IPJ27_02420</name>
</gene>
<evidence type="ECO:0000313" key="2">
    <source>
        <dbReference type="Proteomes" id="UP000697998"/>
    </source>
</evidence>